<dbReference type="AlphaFoldDB" id="A0A426X917"/>
<organism evidence="1 2">
    <name type="scientific">Ensete ventricosum</name>
    <name type="common">Abyssinian banana</name>
    <name type="synonym">Musa ensete</name>
    <dbReference type="NCBI Taxonomy" id="4639"/>
    <lineage>
        <taxon>Eukaryota</taxon>
        <taxon>Viridiplantae</taxon>
        <taxon>Streptophyta</taxon>
        <taxon>Embryophyta</taxon>
        <taxon>Tracheophyta</taxon>
        <taxon>Spermatophyta</taxon>
        <taxon>Magnoliopsida</taxon>
        <taxon>Liliopsida</taxon>
        <taxon>Zingiberales</taxon>
        <taxon>Musaceae</taxon>
        <taxon>Ensete</taxon>
    </lineage>
</organism>
<dbReference type="InterPro" id="IPR023214">
    <property type="entry name" value="HAD_sf"/>
</dbReference>
<protein>
    <submittedName>
        <fullName evidence="1">Uncharacterized protein</fullName>
    </submittedName>
</protein>
<name>A0A426X917_ENSVE</name>
<dbReference type="EMBL" id="AMZH03024301">
    <property type="protein sequence ID" value="RRT35930.1"/>
    <property type="molecule type" value="Genomic_DNA"/>
</dbReference>
<evidence type="ECO:0000313" key="2">
    <source>
        <dbReference type="Proteomes" id="UP000287651"/>
    </source>
</evidence>
<evidence type="ECO:0000313" key="1">
    <source>
        <dbReference type="EMBL" id="RRT35930.1"/>
    </source>
</evidence>
<proteinExistence type="predicted"/>
<gene>
    <name evidence="1" type="ORF">B296_00042328</name>
</gene>
<comment type="caution">
    <text evidence="1">The sequence shown here is derived from an EMBL/GenBank/DDBJ whole genome shotgun (WGS) entry which is preliminary data.</text>
</comment>
<dbReference type="Gene3D" id="3.40.50.1000">
    <property type="entry name" value="HAD superfamily/HAD-like"/>
    <property type="match status" value="1"/>
</dbReference>
<dbReference type="Proteomes" id="UP000287651">
    <property type="component" value="Unassembled WGS sequence"/>
</dbReference>
<sequence length="204" mass="22068">MYHDLFVCILQCSQDDNVWIGSKPRDPGHGLFKNVITASEQNKVDGVIAAPQGTTERLTAREPVLPGVASSTSIPHSRSQASVEGASELFPKLCGGIDHLLVGCNDQQKAAIHTEIARRIMEHIRLLAARKLSLVLDLDHTLLNSTMPDDVVAIADTISSPVISASLDFPGLLFLISTVTRVQKMGLLLLHWRYKLAGTPSVGT</sequence>
<accession>A0A426X917</accession>
<reference evidence="1 2" key="1">
    <citation type="journal article" date="2014" name="Agronomy (Basel)">
        <title>A Draft Genome Sequence for Ensete ventricosum, the Drought-Tolerant Tree Against Hunger.</title>
        <authorList>
            <person name="Harrison J."/>
            <person name="Moore K.A."/>
            <person name="Paszkiewicz K."/>
            <person name="Jones T."/>
            <person name="Grant M."/>
            <person name="Ambacheew D."/>
            <person name="Muzemil S."/>
            <person name="Studholme D.J."/>
        </authorList>
    </citation>
    <scope>NUCLEOTIDE SEQUENCE [LARGE SCALE GENOMIC DNA]</scope>
</reference>